<name>A0A1S2VNG0_9BACT</name>
<gene>
    <name evidence="1" type="ORF">BLX24_05565</name>
</gene>
<dbReference type="EMBL" id="MORL01000002">
    <property type="protein sequence ID" value="OIN60299.1"/>
    <property type="molecule type" value="Genomic_DNA"/>
</dbReference>
<reference evidence="1 2" key="1">
    <citation type="submission" date="2016-10" db="EMBL/GenBank/DDBJ databases">
        <title>Arsenicibacter rosenii gen. nov., sp. nov., an efficient arsenic-methylating bacterium isolated from an arsenic-contaminated paddy soil.</title>
        <authorList>
            <person name="Huang K."/>
        </authorList>
    </citation>
    <scope>NUCLEOTIDE SEQUENCE [LARGE SCALE GENOMIC DNA]</scope>
    <source>
        <strain evidence="1 2">SM-1</strain>
    </source>
</reference>
<dbReference type="RefSeq" id="WP_071502092.1">
    <property type="nucleotide sequence ID" value="NZ_MORL01000002.1"/>
</dbReference>
<evidence type="ECO:0000313" key="1">
    <source>
        <dbReference type="EMBL" id="OIN60299.1"/>
    </source>
</evidence>
<protein>
    <submittedName>
        <fullName evidence="1">Uncharacterized protein</fullName>
    </submittedName>
</protein>
<sequence>MKKIAAIGLFVLLTLHMLAYLLVYAGMQWQEEHDLSKRLGMYRSVDSLVEFQLIFSDQSEGVFIKDKTADGFNYHGQYYSVVSIEIRGDTMRLLGLPSKSRSFWQSDLLLFLNDHIKQSSSPHQKTNEWLKLLLKEYLPTLRPTLPFGLTHWYEDGQFPAQHVPMVTRILSVFSPPPEA</sequence>
<keyword evidence="2" id="KW-1185">Reference proteome</keyword>
<proteinExistence type="predicted"/>
<dbReference type="OrthoDB" id="948848at2"/>
<accession>A0A1S2VNG0</accession>
<comment type="caution">
    <text evidence="1">The sequence shown here is derived from an EMBL/GenBank/DDBJ whole genome shotgun (WGS) entry which is preliminary data.</text>
</comment>
<evidence type="ECO:0000313" key="2">
    <source>
        <dbReference type="Proteomes" id="UP000181790"/>
    </source>
</evidence>
<dbReference type="AlphaFoldDB" id="A0A1S2VNG0"/>
<dbReference type="Proteomes" id="UP000181790">
    <property type="component" value="Unassembled WGS sequence"/>
</dbReference>
<organism evidence="1 2">
    <name type="scientific">Arsenicibacter rosenii</name>
    <dbReference type="NCBI Taxonomy" id="1750698"/>
    <lineage>
        <taxon>Bacteria</taxon>
        <taxon>Pseudomonadati</taxon>
        <taxon>Bacteroidota</taxon>
        <taxon>Cytophagia</taxon>
        <taxon>Cytophagales</taxon>
        <taxon>Spirosomataceae</taxon>
        <taxon>Arsenicibacter</taxon>
    </lineage>
</organism>